<dbReference type="Proteomes" id="UP000187439">
    <property type="component" value="Unassembled WGS sequence"/>
</dbReference>
<dbReference type="RefSeq" id="WP_076116345.1">
    <property type="nucleotide sequence ID" value="NZ_MPTC01000001.1"/>
</dbReference>
<accession>A0A1R0Y9K3</accession>
<organism evidence="3 4">
    <name type="scientific">Paenibacillus odorifer</name>
    <dbReference type="NCBI Taxonomy" id="189426"/>
    <lineage>
        <taxon>Bacteria</taxon>
        <taxon>Bacillati</taxon>
        <taxon>Bacillota</taxon>
        <taxon>Bacilli</taxon>
        <taxon>Bacillales</taxon>
        <taxon>Paenibacillaceae</taxon>
        <taxon>Paenibacillus</taxon>
    </lineage>
</organism>
<reference evidence="3 4" key="1">
    <citation type="submission" date="2016-10" db="EMBL/GenBank/DDBJ databases">
        <title>Paenibacillus species isolates.</title>
        <authorList>
            <person name="Beno S.M."/>
        </authorList>
    </citation>
    <scope>NUCLEOTIDE SEQUENCE [LARGE SCALE GENOMIC DNA]</scope>
    <source>
        <strain evidence="3 4">FSL H7-0710</strain>
    </source>
</reference>
<dbReference type="EMBL" id="MPTC01000001">
    <property type="protein sequence ID" value="OMD44058.1"/>
    <property type="molecule type" value="Genomic_DNA"/>
</dbReference>
<keyword evidence="1" id="KW-0175">Coiled coil</keyword>
<evidence type="ECO:0000313" key="3">
    <source>
        <dbReference type="EMBL" id="OMD44058.1"/>
    </source>
</evidence>
<evidence type="ECO:0000313" key="4">
    <source>
        <dbReference type="Proteomes" id="UP000187439"/>
    </source>
</evidence>
<evidence type="ECO:0000256" key="1">
    <source>
        <dbReference type="SAM" id="Coils"/>
    </source>
</evidence>
<proteinExistence type="predicted"/>
<comment type="caution">
    <text evidence="3">The sequence shown here is derived from an EMBL/GenBank/DDBJ whole genome shotgun (WGS) entry which is preliminary data.</text>
</comment>
<evidence type="ECO:0000256" key="2">
    <source>
        <dbReference type="SAM" id="MobiDB-lite"/>
    </source>
</evidence>
<sequence length="579" mass="62357">MFLGAMTGGIPPLPQSQPIGNHERVSAYRDGMKAKLEQFRTRFEQSDLDDPKIVKRINLGAKFVSASLVMATGGSISFLPLIPVQGFTRDGVRMTQTLLREMTRTKENGQTRKQRVWNAVKLTVFNELTSDKLGARFKSNLQESIINGGVDRITGSLGPVGQGPVAKIFKSMITDMMFKSVNYGSMKLGNGPLIPALGEVAAASAPAGDAGATGAPTVEASATSIPVVESATSAPAVEAVVGSASAVEVAATSAPAVEAAAASAPAGDAGATGAPTVETATTSIPVVEAAVTSTGNENVRSKSNSVIAGHASINNKAGNIAMETTARNYQDLTAPSFSNRALYDEDIEQVIRKLQDSVTTTNNEIHMVIDQCKDIVSAQGNQSIKNIADELKSSFNDRIVLLKQEFDNYSNEYRQFIQRYHEEEAEKDEHEQLIRQTEAAFDGLKSYSGEILSMSADTSREGIIKDTMDSLSNAAVVCEQANDELYKMLLSFVQDKEIESVAYGICNYAVPFMMSVDNLVEDLHMLSKEGEMKRQERSEEAKKFAESAAEVRIAATNKAQVERSNKAKALLSTWGQKRK</sequence>
<gene>
    <name evidence="3" type="ORF">BSK52_00465</name>
</gene>
<feature type="coiled-coil region" evidence="1">
    <location>
        <begin position="399"/>
        <end position="440"/>
    </location>
</feature>
<name>A0A1R0Y9K3_9BACL</name>
<dbReference type="AlphaFoldDB" id="A0A1R0Y9K3"/>
<feature type="region of interest" description="Disordered" evidence="2">
    <location>
        <begin position="1"/>
        <end position="20"/>
    </location>
</feature>
<protein>
    <submittedName>
        <fullName evidence="3">Uncharacterized protein</fullName>
    </submittedName>
</protein>